<keyword evidence="3" id="KW-1185">Reference proteome</keyword>
<keyword evidence="1" id="KW-0732">Signal</keyword>
<dbReference type="Proteomes" id="UP000265703">
    <property type="component" value="Unassembled WGS sequence"/>
</dbReference>
<proteinExistence type="predicted"/>
<gene>
    <name evidence="2" type="ORF">C1645_745248</name>
</gene>
<name>A0A397S8W8_9GLOM</name>
<evidence type="ECO:0000313" key="2">
    <source>
        <dbReference type="EMBL" id="RIA80437.1"/>
    </source>
</evidence>
<feature type="chain" id="PRO_5017304942" evidence="1">
    <location>
        <begin position="22"/>
        <end position="123"/>
    </location>
</feature>
<feature type="signal peptide" evidence="1">
    <location>
        <begin position="1"/>
        <end position="21"/>
    </location>
</feature>
<accession>A0A397S8W8</accession>
<protein>
    <submittedName>
        <fullName evidence="2">Uncharacterized protein</fullName>
    </submittedName>
</protein>
<comment type="caution">
    <text evidence="2">The sequence shown here is derived from an EMBL/GenBank/DDBJ whole genome shotgun (WGS) entry which is preliminary data.</text>
</comment>
<sequence length="123" mass="14654">MGRENKMFLMFFLSFLEVLYAFSSILELETVLFAFELVCKIRNDKFFILGFHFGYERSDFFLISAWKSGKFEVAEYLALEIQDWKHSTLEIWNQKKNKHSNQPFFFCKFAPGLGKLKPLKIQD</sequence>
<evidence type="ECO:0000313" key="3">
    <source>
        <dbReference type="Proteomes" id="UP000265703"/>
    </source>
</evidence>
<dbReference type="AlphaFoldDB" id="A0A397S8W8"/>
<organism evidence="2 3">
    <name type="scientific">Glomus cerebriforme</name>
    <dbReference type="NCBI Taxonomy" id="658196"/>
    <lineage>
        <taxon>Eukaryota</taxon>
        <taxon>Fungi</taxon>
        <taxon>Fungi incertae sedis</taxon>
        <taxon>Mucoromycota</taxon>
        <taxon>Glomeromycotina</taxon>
        <taxon>Glomeromycetes</taxon>
        <taxon>Glomerales</taxon>
        <taxon>Glomeraceae</taxon>
        <taxon>Glomus</taxon>
    </lineage>
</organism>
<reference evidence="2 3" key="1">
    <citation type="submission" date="2018-06" db="EMBL/GenBank/DDBJ databases">
        <title>Comparative genomics reveals the genomic features of Rhizophagus irregularis, R. cerebriforme, R. diaphanum and Gigaspora rosea, and their symbiotic lifestyle signature.</title>
        <authorList>
            <person name="Morin E."/>
            <person name="San Clemente H."/>
            <person name="Chen E.C.H."/>
            <person name="De La Providencia I."/>
            <person name="Hainaut M."/>
            <person name="Kuo A."/>
            <person name="Kohler A."/>
            <person name="Murat C."/>
            <person name="Tang N."/>
            <person name="Roy S."/>
            <person name="Loubradou J."/>
            <person name="Henrissat B."/>
            <person name="Grigoriev I.V."/>
            <person name="Corradi N."/>
            <person name="Roux C."/>
            <person name="Martin F.M."/>
        </authorList>
    </citation>
    <scope>NUCLEOTIDE SEQUENCE [LARGE SCALE GENOMIC DNA]</scope>
    <source>
        <strain evidence="2 3">DAOM 227022</strain>
    </source>
</reference>
<dbReference type="EMBL" id="QKYT01000969">
    <property type="protein sequence ID" value="RIA80437.1"/>
    <property type="molecule type" value="Genomic_DNA"/>
</dbReference>
<evidence type="ECO:0000256" key="1">
    <source>
        <dbReference type="SAM" id="SignalP"/>
    </source>
</evidence>